<protein>
    <recommendedName>
        <fullName evidence="3">F-box domain-containing protein</fullName>
    </recommendedName>
</protein>
<gene>
    <name evidence="1" type="ORF">PCOR1329_LOCUS36441</name>
</gene>
<name>A0ABN9T7U1_9DINO</name>
<evidence type="ECO:0008006" key="3">
    <source>
        <dbReference type="Google" id="ProtNLM"/>
    </source>
</evidence>
<sequence length="259" mass="26894">MDGYSYVHTPLSASETRVATSDRCYFSLDVRAATGADEAVKTAAKAAAGCGLLRSALGWPPGRPADGGRHAPDAGSASARAWSDCASRADCGPAARRARPPLARLEPARLAEDAQALPRRFMVDGILPAPAFWIKAVLPGAPRQPPAGQRGRGAGVLDLPSEVLQAVLMLLPTFRERARACRACKGVRCLDWRLGPPRQLDEELAGIGLWSRGAAAVAEALASPLNAGLGELCLGSNGIGDAGACAIAEVLEAGVTIRW</sequence>
<evidence type="ECO:0000313" key="2">
    <source>
        <dbReference type="Proteomes" id="UP001189429"/>
    </source>
</evidence>
<dbReference type="SUPFAM" id="SSF52047">
    <property type="entry name" value="RNI-like"/>
    <property type="match status" value="1"/>
</dbReference>
<evidence type="ECO:0000313" key="1">
    <source>
        <dbReference type="EMBL" id="CAK0841167.1"/>
    </source>
</evidence>
<organism evidence="1 2">
    <name type="scientific">Prorocentrum cordatum</name>
    <dbReference type="NCBI Taxonomy" id="2364126"/>
    <lineage>
        <taxon>Eukaryota</taxon>
        <taxon>Sar</taxon>
        <taxon>Alveolata</taxon>
        <taxon>Dinophyceae</taxon>
        <taxon>Prorocentrales</taxon>
        <taxon>Prorocentraceae</taxon>
        <taxon>Prorocentrum</taxon>
    </lineage>
</organism>
<dbReference type="InterPro" id="IPR032675">
    <property type="entry name" value="LRR_dom_sf"/>
</dbReference>
<dbReference type="Proteomes" id="UP001189429">
    <property type="component" value="Unassembled WGS sequence"/>
</dbReference>
<comment type="caution">
    <text evidence="1">The sequence shown here is derived from an EMBL/GenBank/DDBJ whole genome shotgun (WGS) entry which is preliminary data.</text>
</comment>
<dbReference type="Gene3D" id="3.80.10.10">
    <property type="entry name" value="Ribonuclease Inhibitor"/>
    <property type="match status" value="1"/>
</dbReference>
<dbReference type="EMBL" id="CAUYUJ010014433">
    <property type="protein sequence ID" value="CAK0841167.1"/>
    <property type="molecule type" value="Genomic_DNA"/>
</dbReference>
<keyword evidence="2" id="KW-1185">Reference proteome</keyword>
<proteinExistence type="predicted"/>
<reference evidence="1" key="1">
    <citation type="submission" date="2023-10" db="EMBL/GenBank/DDBJ databases">
        <authorList>
            <person name="Chen Y."/>
            <person name="Shah S."/>
            <person name="Dougan E. K."/>
            <person name="Thang M."/>
            <person name="Chan C."/>
        </authorList>
    </citation>
    <scope>NUCLEOTIDE SEQUENCE [LARGE SCALE GENOMIC DNA]</scope>
</reference>
<accession>A0ABN9T7U1</accession>